<keyword evidence="2 6" id="KW-0645">Protease</keyword>
<keyword evidence="4 6" id="KW-0378">Hydrolase</keyword>
<dbReference type="AlphaFoldDB" id="A0A8H4R2R5"/>
<dbReference type="FunFam" id="2.40.70.10:FF:000115">
    <property type="entry name" value="Lysosomal aspartic protease"/>
    <property type="match status" value="1"/>
</dbReference>
<dbReference type="Gene3D" id="2.40.70.10">
    <property type="entry name" value="Acid Proteases"/>
    <property type="match status" value="2"/>
</dbReference>
<feature type="compositionally biased region" description="Polar residues" evidence="7">
    <location>
        <begin position="449"/>
        <end position="462"/>
    </location>
</feature>
<dbReference type="CDD" id="cd05471">
    <property type="entry name" value="pepsin_like"/>
    <property type="match status" value="1"/>
</dbReference>
<evidence type="ECO:0000313" key="10">
    <source>
        <dbReference type="EMBL" id="KAF4621145.1"/>
    </source>
</evidence>
<organism evidence="10 11">
    <name type="scientific">Agrocybe pediades</name>
    <dbReference type="NCBI Taxonomy" id="84607"/>
    <lineage>
        <taxon>Eukaryota</taxon>
        <taxon>Fungi</taxon>
        <taxon>Dikarya</taxon>
        <taxon>Basidiomycota</taxon>
        <taxon>Agaricomycotina</taxon>
        <taxon>Agaricomycetes</taxon>
        <taxon>Agaricomycetidae</taxon>
        <taxon>Agaricales</taxon>
        <taxon>Agaricineae</taxon>
        <taxon>Strophariaceae</taxon>
        <taxon>Agrocybe</taxon>
    </lineage>
</organism>
<dbReference type="InterPro" id="IPR001969">
    <property type="entry name" value="Aspartic_peptidase_AS"/>
</dbReference>
<name>A0A8H4R2R5_9AGAR</name>
<feature type="region of interest" description="Disordered" evidence="7">
    <location>
        <begin position="439"/>
        <end position="462"/>
    </location>
</feature>
<evidence type="ECO:0000313" key="11">
    <source>
        <dbReference type="Proteomes" id="UP000521872"/>
    </source>
</evidence>
<dbReference type="GO" id="GO:0006508">
    <property type="term" value="P:proteolysis"/>
    <property type="evidence" value="ECO:0007669"/>
    <property type="project" value="UniProtKB-KW"/>
</dbReference>
<dbReference type="InterPro" id="IPR001461">
    <property type="entry name" value="Aspartic_peptidase_A1"/>
</dbReference>
<evidence type="ECO:0000256" key="5">
    <source>
        <dbReference type="PIRSR" id="PIRSR601461-1"/>
    </source>
</evidence>
<evidence type="ECO:0000256" key="3">
    <source>
        <dbReference type="ARBA" id="ARBA00022750"/>
    </source>
</evidence>
<dbReference type="SUPFAM" id="SSF50630">
    <property type="entry name" value="Acid proteases"/>
    <property type="match status" value="1"/>
</dbReference>
<keyword evidence="3 6" id="KW-0064">Aspartyl protease</keyword>
<evidence type="ECO:0000256" key="1">
    <source>
        <dbReference type="ARBA" id="ARBA00007447"/>
    </source>
</evidence>
<feature type="active site" evidence="5">
    <location>
        <position position="108"/>
    </location>
</feature>
<dbReference type="InterPro" id="IPR034164">
    <property type="entry name" value="Pepsin-like_dom"/>
</dbReference>
<dbReference type="PROSITE" id="PS51767">
    <property type="entry name" value="PEPTIDASE_A1"/>
    <property type="match status" value="1"/>
</dbReference>
<dbReference type="Pfam" id="PF00026">
    <property type="entry name" value="Asp"/>
    <property type="match status" value="1"/>
</dbReference>
<feature type="chain" id="PRO_5034148985" description="Peptidase A1 domain-containing protein" evidence="8">
    <location>
        <begin position="24"/>
        <end position="485"/>
    </location>
</feature>
<accession>A0A8H4R2R5</accession>
<proteinExistence type="inferred from homology"/>
<dbReference type="InterPro" id="IPR033121">
    <property type="entry name" value="PEPTIDASE_A1"/>
</dbReference>
<gene>
    <name evidence="10" type="ORF">D9613_000285</name>
</gene>
<protein>
    <recommendedName>
        <fullName evidence="9">Peptidase A1 domain-containing protein</fullName>
    </recommendedName>
</protein>
<dbReference type="PANTHER" id="PTHR47966">
    <property type="entry name" value="BETA-SITE APP-CLEAVING ENZYME, ISOFORM A-RELATED"/>
    <property type="match status" value="1"/>
</dbReference>
<dbReference type="PROSITE" id="PS00141">
    <property type="entry name" value="ASP_PROTEASE"/>
    <property type="match status" value="1"/>
</dbReference>
<feature type="domain" description="Peptidase A1" evidence="9">
    <location>
        <begin position="90"/>
        <end position="430"/>
    </location>
</feature>
<sequence length="485" mass="50368">MTRIPSTALFWTFLLLPSLHVAAESVHIPLSRRSHAQIDPYAEVHRLKVKYGFVSPNSTAPMPANRKASRPSRRASAAGMPIVNQGGASFLGTVNIGTPPQPFSVVLDTGSSDLWVANTNCPNCPPNQRIFDPTKSSTFKGASSAAAASAPEVTIQYGQGAVLGTLASDTVSMGSFSIDQQTFLSVDRVSSDLAQSATEGIMGLAFNAIASTGATPFWQQLVSNNQLSSPEMSFWLQRTDPKTADEIDAGGIFTLGGVNNSLFTGDIEFLDMPSTGGPDMFWVLNVESVTVNGQNIPITTSGGASLAAIDTGTTLLGAPSDVAAAIWKVVGGTPDATDGSGLFEFPCDTQVSVTLSFGGKTWTINPQDMIFNQLSTRSRLCTGSIFDVQAGTNIQSNPGSGNPVWIVGDTFLKNVYSVFRASSPPAIGFAQLSDLAGGTGAPSTSTGSNDQTTPSGNKSGAVTTSTVSKLALPVSALLVGLSLLL</sequence>
<dbReference type="InterPro" id="IPR021109">
    <property type="entry name" value="Peptidase_aspartic_dom_sf"/>
</dbReference>
<dbReference type="PRINTS" id="PR00792">
    <property type="entry name" value="PEPSIN"/>
</dbReference>
<evidence type="ECO:0000256" key="7">
    <source>
        <dbReference type="SAM" id="MobiDB-lite"/>
    </source>
</evidence>
<evidence type="ECO:0000256" key="8">
    <source>
        <dbReference type="SAM" id="SignalP"/>
    </source>
</evidence>
<keyword evidence="8" id="KW-0732">Signal</keyword>
<dbReference type="Proteomes" id="UP000521872">
    <property type="component" value="Unassembled WGS sequence"/>
</dbReference>
<evidence type="ECO:0000259" key="9">
    <source>
        <dbReference type="PROSITE" id="PS51767"/>
    </source>
</evidence>
<dbReference type="PANTHER" id="PTHR47966:SF51">
    <property type="entry name" value="BETA-SITE APP-CLEAVING ENZYME, ISOFORM A-RELATED"/>
    <property type="match status" value="1"/>
</dbReference>
<dbReference type="GO" id="GO:0004190">
    <property type="term" value="F:aspartic-type endopeptidase activity"/>
    <property type="evidence" value="ECO:0007669"/>
    <property type="project" value="UniProtKB-KW"/>
</dbReference>
<reference evidence="10 11" key="1">
    <citation type="submission" date="2019-12" db="EMBL/GenBank/DDBJ databases">
        <authorList>
            <person name="Floudas D."/>
            <person name="Bentzer J."/>
            <person name="Ahren D."/>
            <person name="Johansson T."/>
            <person name="Persson P."/>
            <person name="Tunlid A."/>
        </authorList>
    </citation>
    <scope>NUCLEOTIDE SEQUENCE [LARGE SCALE GENOMIC DNA]</scope>
    <source>
        <strain evidence="10 11">CBS 102.39</strain>
    </source>
</reference>
<keyword evidence="11" id="KW-1185">Reference proteome</keyword>
<comment type="similarity">
    <text evidence="1 6">Belongs to the peptidase A1 family.</text>
</comment>
<evidence type="ECO:0000256" key="4">
    <source>
        <dbReference type="ARBA" id="ARBA00022801"/>
    </source>
</evidence>
<evidence type="ECO:0000256" key="2">
    <source>
        <dbReference type="ARBA" id="ARBA00022670"/>
    </source>
</evidence>
<feature type="active site" evidence="5">
    <location>
        <position position="310"/>
    </location>
</feature>
<comment type="caution">
    <text evidence="10">The sequence shown here is derived from an EMBL/GenBank/DDBJ whole genome shotgun (WGS) entry which is preliminary data.</text>
</comment>
<feature type="signal peptide" evidence="8">
    <location>
        <begin position="1"/>
        <end position="23"/>
    </location>
</feature>
<dbReference type="EMBL" id="JAACJL010000015">
    <property type="protein sequence ID" value="KAF4621145.1"/>
    <property type="molecule type" value="Genomic_DNA"/>
</dbReference>
<evidence type="ECO:0000256" key="6">
    <source>
        <dbReference type="RuleBase" id="RU000454"/>
    </source>
</evidence>